<reference evidence="7" key="2">
    <citation type="submission" date="2024-02" db="EMBL/GenBank/DDBJ databases">
        <authorList>
            <person name="Prathaban M."/>
            <person name="Mythili R."/>
            <person name="Sharmila Devi N."/>
            <person name="Sobanaa M."/>
            <person name="Prathiviraj R."/>
            <person name="Selvin J."/>
        </authorList>
    </citation>
    <scope>NUCLEOTIDE SEQUENCE</scope>
    <source>
        <strain evidence="7">MP1014</strain>
    </source>
</reference>
<comment type="similarity">
    <text evidence="6">Belongs to the methylenetetrahydrofolate reductase family.</text>
</comment>
<protein>
    <recommendedName>
        <fullName evidence="6">Methylenetetrahydrofolate reductase</fullName>
    </recommendedName>
</protein>
<dbReference type="Gene3D" id="3.20.20.220">
    <property type="match status" value="1"/>
</dbReference>
<evidence type="ECO:0000256" key="6">
    <source>
        <dbReference type="RuleBase" id="RU003862"/>
    </source>
</evidence>
<dbReference type="InterPro" id="IPR003171">
    <property type="entry name" value="Mehydrof_redctse-like"/>
</dbReference>
<evidence type="ECO:0000256" key="2">
    <source>
        <dbReference type="ARBA" id="ARBA00004777"/>
    </source>
</evidence>
<comment type="pathway">
    <text evidence="2 6">One-carbon metabolism; tetrahydrofolate interconversion.</text>
</comment>
<evidence type="ECO:0000256" key="5">
    <source>
        <dbReference type="ARBA" id="ARBA00023002"/>
    </source>
</evidence>
<dbReference type="EMBL" id="JBAGLP010000097">
    <property type="protein sequence ID" value="MEG3613676.1"/>
    <property type="molecule type" value="Genomic_DNA"/>
</dbReference>
<name>A0ABU7Z2M2_9MICO</name>
<reference evidence="7" key="1">
    <citation type="journal article" date="2024" name="Antonie Van Leeuwenhoek">
        <title>Isoptericola haloaureus sp. nov., a dimorphic actinobacterium isolated from mangrove sediments of southeast India, implicating biosaline agricultural significance through nitrogen fixation and salt tolerance genes.</title>
        <authorList>
            <person name="Prathaban M."/>
            <person name="Prathiviraj R."/>
            <person name="Ravichandran M."/>
            <person name="Natarajan S.D."/>
            <person name="Sobanaa M."/>
            <person name="Hari Krishna Kumar S."/>
            <person name="Chandrasekar V."/>
            <person name="Selvin J."/>
        </authorList>
    </citation>
    <scope>NUCLEOTIDE SEQUENCE</scope>
    <source>
        <strain evidence="7">MP1014</strain>
    </source>
</reference>
<evidence type="ECO:0000256" key="3">
    <source>
        <dbReference type="ARBA" id="ARBA00022630"/>
    </source>
</evidence>
<dbReference type="InterPro" id="IPR029041">
    <property type="entry name" value="FAD-linked_oxidoreductase-like"/>
</dbReference>
<dbReference type="RefSeq" id="WP_332900576.1">
    <property type="nucleotide sequence ID" value="NZ_JBAGLP010000097.1"/>
</dbReference>
<proteinExistence type="inferred from homology"/>
<accession>A0ABU7Z2M2</accession>
<evidence type="ECO:0000256" key="1">
    <source>
        <dbReference type="ARBA" id="ARBA00001974"/>
    </source>
</evidence>
<keyword evidence="4 6" id="KW-0274">FAD</keyword>
<evidence type="ECO:0000313" key="7">
    <source>
        <dbReference type="EMBL" id="MEG3613676.1"/>
    </source>
</evidence>
<gene>
    <name evidence="7" type="ORF">V5O49_00910</name>
</gene>
<comment type="cofactor">
    <cofactor evidence="1 6">
        <name>FAD</name>
        <dbReference type="ChEBI" id="CHEBI:57692"/>
    </cofactor>
</comment>
<keyword evidence="8" id="KW-1185">Reference proteome</keyword>
<keyword evidence="3 6" id="KW-0285">Flavoprotein</keyword>
<organism evidence="7 8">
    <name type="scientific">Isoptericola haloaureus</name>
    <dbReference type="NCBI Taxonomy" id="1542902"/>
    <lineage>
        <taxon>Bacteria</taxon>
        <taxon>Bacillati</taxon>
        <taxon>Actinomycetota</taxon>
        <taxon>Actinomycetes</taxon>
        <taxon>Micrococcales</taxon>
        <taxon>Promicromonosporaceae</taxon>
        <taxon>Isoptericola</taxon>
    </lineage>
</organism>
<dbReference type="SUPFAM" id="SSF51730">
    <property type="entry name" value="FAD-linked oxidoreductase"/>
    <property type="match status" value="1"/>
</dbReference>
<sequence length="322" mass="35382">MSDAAPSRPWLLFAITPPRRSTEPAEARRIAERTCARLRDLDLDALVIYDIDDESDRNPHERPFPYLPTLDPGDFAEEHLGSWDRPVIVYRSAGKHDPRALADWFAAQDVRRVRTVLVGASSSDSAVRTTLPEAWRLRREHAPDLATGGVAIPERHASRGGEHERMRAKQAAGASFFVTQVVYDVGAAKSMVSDYHYACGDAGSTTVPVVFTLSVCGSERTLAFLEWLGVHVPTWMRNDLRHTDDPLATSYDQCVAIAEDLAQFCTRHRIPFGFNVESVSIRRAEIEASVRLAAHLRDRLGAGDGAQAAAASAASTPGQPRS</sequence>
<comment type="caution">
    <text evidence="7">The sequence shown here is derived from an EMBL/GenBank/DDBJ whole genome shotgun (WGS) entry which is preliminary data.</text>
</comment>
<evidence type="ECO:0000256" key="4">
    <source>
        <dbReference type="ARBA" id="ARBA00022827"/>
    </source>
</evidence>
<dbReference type="Proteomes" id="UP001310387">
    <property type="component" value="Unassembled WGS sequence"/>
</dbReference>
<dbReference type="GO" id="GO:0004489">
    <property type="term" value="F:methylenetetrahydrofolate reductase [NAD(P)H] activity"/>
    <property type="evidence" value="ECO:0007669"/>
    <property type="project" value="UniProtKB-EC"/>
</dbReference>
<evidence type="ECO:0000313" key="8">
    <source>
        <dbReference type="Proteomes" id="UP001310387"/>
    </source>
</evidence>
<keyword evidence="5 6" id="KW-0560">Oxidoreductase</keyword>
<dbReference type="Pfam" id="PF02219">
    <property type="entry name" value="MTHFR"/>
    <property type="match status" value="1"/>
</dbReference>